<gene>
    <name evidence="1" type="ORF">QBC36DRAFT_124535</name>
</gene>
<name>A0AAN6W9G8_9PEZI</name>
<comment type="caution">
    <text evidence="1">The sequence shown here is derived from an EMBL/GenBank/DDBJ whole genome shotgun (WGS) entry which is preliminary data.</text>
</comment>
<evidence type="ECO:0000313" key="2">
    <source>
        <dbReference type="Proteomes" id="UP001302321"/>
    </source>
</evidence>
<reference evidence="1" key="2">
    <citation type="submission" date="2023-05" db="EMBL/GenBank/DDBJ databases">
        <authorList>
            <consortium name="Lawrence Berkeley National Laboratory"/>
            <person name="Steindorff A."/>
            <person name="Hensen N."/>
            <person name="Bonometti L."/>
            <person name="Westerberg I."/>
            <person name="Brannstrom I.O."/>
            <person name="Guillou S."/>
            <person name="Cros-Aarteil S."/>
            <person name="Calhoun S."/>
            <person name="Haridas S."/>
            <person name="Kuo A."/>
            <person name="Mondo S."/>
            <person name="Pangilinan J."/>
            <person name="Riley R."/>
            <person name="Labutti K."/>
            <person name="Andreopoulos B."/>
            <person name="Lipzen A."/>
            <person name="Chen C."/>
            <person name="Yanf M."/>
            <person name="Daum C."/>
            <person name="Ng V."/>
            <person name="Clum A."/>
            <person name="Ohm R."/>
            <person name="Martin F."/>
            <person name="Silar P."/>
            <person name="Natvig D."/>
            <person name="Lalanne C."/>
            <person name="Gautier V."/>
            <person name="Ament-Velasquez S.L."/>
            <person name="Kruys A."/>
            <person name="Hutchinson M.I."/>
            <person name="Powell A.J."/>
            <person name="Barry K."/>
            <person name="Miller A.N."/>
            <person name="Grigoriev I.V."/>
            <person name="Debuchy R."/>
            <person name="Gladieux P."/>
            <person name="Thoren M.H."/>
            <person name="Johannesson H."/>
        </authorList>
    </citation>
    <scope>NUCLEOTIDE SEQUENCE</scope>
    <source>
        <strain evidence="1">CBS 892.96</strain>
    </source>
</reference>
<sequence length="87" mass="9681">MPSTTTQRRLASQFVEATNASRENAQLYLKNANYDLNAAVNRSVQFPFPNIRISLSDFSCSFPPVHPPSVPLFCLDAERTAQSPHTV</sequence>
<dbReference type="InterPro" id="IPR009060">
    <property type="entry name" value="UBA-like_sf"/>
</dbReference>
<protein>
    <submittedName>
        <fullName evidence="1">Uncharacterized protein</fullName>
    </submittedName>
</protein>
<dbReference type="EMBL" id="MU866154">
    <property type="protein sequence ID" value="KAK4177828.1"/>
    <property type="molecule type" value="Genomic_DNA"/>
</dbReference>
<dbReference type="SUPFAM" id="SSF46934">
    <property type="entry name" value="UBA-like"/>
    <property type="match status" value="1"/>
</dbReference>
<reference evidence="1" key="1">
    <citation type="journal article" date="2023" name="Mol. Phylogenet. Evol.">
        <title>Genome-scale phylogeny and comparative genomics of the fungal order Sordariales.</title>
        <authorList>
            <person name="Hensen N."/>
            <person name="Bonometti L."/>
            <person name="Westerberg I."/>
            <person name="Brannstrom I.O."/>
            <person name="Guillou S."/>
            <person name="Cros-Aarteil S."/>
            <person name="Calhoun S."/>
            <person name="Haridas S."/>
            <person name="Kuo A."/>
            <person name="Mondo S."/>
            <person name="Pangilinan J."/>
            <person name="Riley R."/>
            <person name="LaButti K."/>
            <person name="Andreopoulos B."/>
            <person name="Lipzen A."/>
            <person name="Chen C."/>
            <person name="Yan M."/>
            <person name="Daum C."/>
            <person name="Ng V."/>
            <person name="Clum A."/>
            <person name="Steindorff A."/>
            <person name="Ohm R.A."/>
            <person name="Martin F."/>
            <person name="Silar P."/>
            <person name="Natvig D.O."/>
            <person name="Lalanne C."/>
            <person name="Gautier V."/>
            <person name="Ament-Velasquez S.L."/>
            <person name="Kruys A."/>
            <person name="Hutchinson M.I."/>
            <person name="Powell A.J."/>
            <person name="Barry K."/>
            <person name="Miller A.N."/>
            <person name="Grigoriev I.V."/>
            <person name="Debuchy R."/>
            <person name="Gladieux P."/>
            <person name="Hiltunen Thoren M."/>
            <person name="Johannesson H."/>
        </authorList>
    </citation>
    <scope>NUCLEOTIDE SEQUENCE</scope>
    <source>
        <strain evidence="1">CBS 892.96</strain>
    </source>
</reference>
<keyword evidence="2" id="KW-1185">Reference proteome</keyword>
<dbReference type="Pfam" id="PF14555">
    <property type="entry name" value="UBA_4"/>
    <property type="match status" value="1"/>
</dbReference>
<organism evidence="1 2">
    <name type="scientific">Triangularia setosa</name>
    <dbReference type="NCBI Taxonomy" id="2587417"/>
    <lineage>
        <taxon>Eukaryota</taxon>
        <taxon>Fungi</taxon>
        <taxon>Dikarya</taxon>
        <taxon>Ascomycota</taxon>
        <taxon>Pezizomycotina</taxon>
        <taxon>Sordariomycetes</taxon>
        <taxon>Sordariomycetidae</taxon>
        <taxon>Sordariales</taxon>
        <taxon>Podosporaceae</taxon>
        <taxon>Triangularia</taxon>
    </lineage>
</organism>
<dbReference type="AlphaFoldDB" id="A0AAN6W9G8"/>
<dbReference type="Gene3D" id="1.10.8.10">
    <property type="entry name" value="DNA helicase RuvA subunit, C-terminal domain"/>
    <property type="match status" value="1"/>
</dbReference>
<accession>A0AAN6W9G8</accession>
<evidence type="ECO:0000313" key="1">
    <source>
        <dbReference type="EMBL" id="KAK4177828.1"/>
    </source>
</evidence>
<proteinExistence type="predicted"/>
<dbReference type="Proteomes" id="UP001302321">
    <property type="component" value="Unassembled WGS sequence"/>
</dbReference>